<evidence type="ECO:0000256" key="4">
    <source>
        <dbReference type="ARBA" id="ARBA00022847"/>
    </source>
</evidence>
<protein>
    <submittedName>
        <fullName evidence="9">Sodium:dicarboxylate symporter family protein</fullName>
    </submittedName>
</protein>
<keyword evidence="10" id="KW-1185">Reference proteome</keyword>
<evidence type="ECO:0000256" key="7">
    <source>
        <dbReference type="ARBA" id="ARBA00023180"/>
    </source>
</evidence>
<dbReference type="EMBL" id="FPAS01000001">
    <property type="protein sequence ID" value="SFT54607.1"/>
    <property type="molecule type" value="Genomic_DNA"/>
</dbReference>
<dbReference type="PRINTS" id="PR00173">
    <property type="entry name" value="EDTRNSPORT"/>
</dbReference>
<reference evidence="9 10" key="1">
    <citation type="submission" date="2016-10" db="EMBL/GenBank/DDBJ databases">
        <authorList>
            <person name="de Groot N.N."/>
        </authorList>
    </citation>
    <scope>NUCLEOTIDE SEQUENCE [LARGE SCALE GENOMIC DNA]</scope>
    <source>
        <strain evidence="9 10">CGMCC 1.7005</strain>
    </source>
</reference>
<comment type="subcellular location">
    <subcellularLocation>
        <location evidence="1">Membrane</location>
        <topology evidence="1">Multi-pass membrane protein</topology>
    </subcellularLocation>
</comment>
<feature type="transmembrane region" description="Helical" evidence="8">
    <location>
        <begin position="78"/>
        <end position="99"/>
    </location>
</feature>
<feature type="transmembrane region" description="Helical" evidence="8">
    <location>
        <begin position="409"/>
        <end position="429"/>
    </location>
</feature>
<dbReference type="PROSITE" id="PS00714">
    <property type="entry name" value="NA_DICARBOXYL_SYMP_2"/>
    <property type="match status" value="1"/>
</dbReference>
<keyword evidence="4" id="KW-0769">Symport</keyword>
<evidence type="ECO:0000256" key="3">
    <source>
        <dbReference type="ARBA" id="ARBA00022692"/>
    </source>
</evidence>
<dbReference type="AlphaFoldDB" id="A0A1I6YW17"/>
<dbReference type="InterPro" id="IPR036458">
    <property type="entry name" value="Na:dicarbo_symporter_sf"/>
</dbReference>
<gene>
    <name evidence="9" type="ORF">SAMN05216474_1227</name>
</gene>
<dbReference type="Gene3D" id="1.10.3860.10">
    <property type="entry name" value="Sodium:dicarboxylate symporter"/>
    <property type="match status" value="1"/>
</dbReference>
<keyword evidence="7" id="KW-0325">Glycoprotein</keyword>
<accession>A0A1I6YW17</accession>
<dbReference type="Pfam" id="PF00375">
    <property type="entry name" value="SDF"/>
    <property type="match status" value="1"/>
</dbReference>
<sequence>MALHWRIMIAMALGVIWAIASNYLGWNDFTKAWIGPFGTIFINSLKFIAIPLILFGIIGGVASLENIGSLGKMGGKTLFTYLVTTVISVSLGLVLVNLFNPGKTDDEAMARQNRLEYEMWATENKVEVKDNKNLMASATPEEISRIKSVMVSDTASADYKDVVAKKSAAEKKMGGPLQPLVDMVPTNLFKAFSEGEMLQVIFFAIFFGVVLAFLPNEKVGVVINFVNGMNEAFVKMVDIIMIASPYFIFCLMAGVLAKMANTPDEMFEIFYSLGKYALVVLLGLILLIFGFYPLLLRLFGAKVGYREFFNAMSPAQFLAFSTASSAATLPVTIECVEDTLKVPQRVTRFVLPIGATVNMDGTSLYQSVAVIYLAQVFGVDLDFQQQLGIVATATLASIGSAAVPSAGLIMLMIVLESVGLNSFWVVLIYPIDPLLDRFRTVANVTSDATVSTIIAKTDKG</sequence>
<dbReference type="STRING" id="477690.SAMN05216474_1227"/>
<dbReference type="SUPFAM" id="SSF118215">
    <property type="entry name" value="Proton glutamate symport protein"/>
    <property type="match status" value="1"/>
</dbReference>
<feature type="transmembrane region" description="Helical" evidence="8">
    <location>
        <begin position="276"/>
        <end position="296"/>
    </location>
</feature>
<dbReference type="PANTHER" id="PTHR11958">
    <property type="entry name" value="SODIUM/DICARBOXYLATE SYMPORTER-RELATED"/>
    <property type="match status" value="1"/>
</dbReference>
<feature type="transmembrane region" description="Helical" evidence="8">
    <location>
        <begin position="7"/>
        <end position="26"/>
    </location>
</feature>
<evidence type="ECO:0000256" key="1">
    <source>
        <dbReference type="ARBA" id="ARBA00004141"/>
    </source>
</evidence>
<feature type="transmembrane region" description="Helical" evidence="8">
    <location>
        <begin position="197"/>
        <end position="215"/>
    </location>
</feature>
<dbReference type="PANTHER" id="PTHR11958:SF63">
    <property type="entry name" value="AMINO ACID TRANSPORTER"/>
    <property type="match status" value="1"/>
</dbReference>
<keyword evidence="5 8" id="KW-1133">Transmembrane helix</keyword>
<dbReference type="GO" id="GO:1902475">
    <property type="term" value="P:L-alpha-amino acid transmembrane transport"/>
    <property type="evidence" value="ECO:0007669"/>
    <property type="project" value="UniProtKB-ARBA"/>
</dbReference>
<organism evidence="9 10">
    <name type="scientific">Lishizhenia tianjinensis</name>
    <dbReference type="NCBI Taxonomy" id="477690"/>
    <lineage>
        <taxon>Bacteria</taxon>
        <taxon>Pseudomonadati</taxon>
        <taxon>Bacteroidota</taxon>
        <taxon>Flavobacteriia</taxon>
        <taxon>Flavobacteriales</taxon>
        <taxon>Crocinitomicaceae</taxon>
        <taxon>Lishizhenia</taxon>
    </lineage>
</organism>
<dbReference type="InterPro" id="IPR018107">
    <property type="entry name" value="Na-dicarboxylate_symporter_CS"/>
</dbReference>
<dbReference type="GO" id="GO:0016020">
    <property type="term" value="C:membrane"/>
    <property type="evidence" value="ECO:0007669"/>
    <property type="project" value="UniProtKB-SubCell"/>
</dbReference>
<dbReference type="InterPro" id="IPR050746">
    <property type="entry name" value="DAACS"/>
</dbReference>
<evidence type="ECO:0000256" key="2">
    <source>
        <dbReference type="ARBA" id="ARBA00022448"/>
    </source>
</evidence>
<evidence type="ECO:0000313" key="9">
    <source>
        <dbReference type="EMBL" id="SFT54607.1"/>
    </source>
</evidence>
<keyword evidence="3 8" id="KW-0812">Transmembrane</keyword>
<keyword evidence="2" id="KW-0813">Transport</keyword>
<evidence type="ECO:0000256" key="5">
    <source>
        <dbReference type="ARBA" id="ARBA00022989"/>
    </source>
</evidence>
<evidence type="ECO:0000256" key="8">
    <source>
        <dbReference type="SAM" id="Phobius"/>
    </source>
</evidence>
<dbReference type="Proteomes" id="UP000236454">
    <property type="component" value="Unassembled WGS sequence"/>
</dbReference>
<evidence type="ECO:0000256" key="6">
    <source>
        <dbReference type="ARBA" id="ARBA00023136"/>
    </source>
</evidence>
<keyword evidence="6 8" id="KW-0472">Membrane</keyword>
<proteinExistence type="predicted"/>
<evidence type="ECO:0000313" key="10">
    <source>
        <dbReference type="Proteomes" id="UP000236454"/>
    </source>
</evidence>
<feature type="transmembrane region" description="Helical" evidence="8">
    <location>
        <begin position="236"/>
        <end position="256"/>
    </location>
</feature>
<dbReference type="GO" id="GO:0015293">
    <property type="term" value="F:symporter activity"/>
    <property type="evidence" value="ECO:0007669"/>
    <property type="project" value="UniProtKB-KW"/>
</dbReference>
<dbReference type="InterPro" id="IPR001991">
    <property type="entry name" value="Na-dicarboxylate_symporter"/>
</dbReference>
<name>A0A1I6YW17_9FLAO</name>
<feature type="transmembrane region" description="Helical" evidence="8">
    <location>
        <begin position="32"/>
        <end position="57"/>
    </location>
</feature>